<sequence>MTPTIGIWSRIGGGQSAIPKTGNEGKNTTCFRVMDHARVKRAKMVIRLTGAKDETVAGSLDEASCYARQLGKCCGPQAKDRVVQDVNCSTQGVDFKEFFAFNFLKARAAQAKHRRRGSADGVWKLQQFLFQTVQKLHSKIVNEGRKQRANDGPGKHHPDDPPTAQSPVVPAAESVLTHLLPSSGQLAPALALGACQEVGIDVSNSLSVVGSDAQRKFSLTAEAKDEGGMSVLCISYTGISPSFNSFETDFDGSIFTADYSEENMHPRPLLNPACPSGSADPSSSIAGRFSLVLISRHLLPAFILVKPNTDSLDPGSSRLGTPADSAALAATDVLNFGVNSSTEYRSTLAASKACFRKKVLPFAPNATAETVPANPTMVKQATSELQGRKDYQKPPYFTRTSSRVERGVYRIFVVPVMGADARRAP</sequence>
<evidence type="ECO:0000256" key="1">
    <source>
        <dbReference type="SAM" id="MobiDB-lite"/>
    </source>
</evidence>
<evidence type="ECO:0000313" key="2">
    <source>
        <dbReference type="EMBL" id="KAJ7780015.1"/>
    </source>
</evidence>
<proteinExistence type="predicted"/>
<reference evidence="2" key="1">
    <citation type="submission" date="2023-03" db="EMBL/GenBank/DDBJ databases">
        <title>Massive genome expansion in bonnet fungi (Mycena s.s.) driven by repeated elements and novel gene families across ecological guilds.</title>
        <authorList>
            <consortium name="Lawrence Berkeley National Laboratory"/>
            <person name="Harder C.B."/>
            <person name="Miyauchi S."/>
            <person name="Viragh M."/>
            <person name="Kuo A."/>
            <person name="Thoen E."/>
            <person name="Andreopoulos B."/>
            <person name="Lu D."/>
            <person name="Skrede I."/>
            <person name="Drula E."/>
            <person name="Henrissat B."/>
            <person name="Morin E."/>
            <person name="Kohler A."/>
            <person name="Barry K."/>
            <person name="LaButti K."/>
            <person name="Morin E."/>
            <person name="Salamov A."/>
            <person name="Lipzen A."/>
            <person name="Mereny Z."/>
            <person name="Hegedus B."/>
            <person name="Baldrian P."/>
            <person name="Stursova M."/>
            <person name="Weitz H."/>
            <person name="Taylor A."/>
            <person name="Grigoriev I.V."/>
            <person name="Nagy L.G."/>
            <person name="Martin F."/>
            <person name="Kauserud H."/>
        </authorList>
    </citation>
    <scope>NUCLEOTIDE SEQUENCE</scope>
    <source>
        <strain evidence="2">CBHHK182m</strain>
    </source>
</reference>
<organism evidence="2 3">
    <name type="scientific">Mycena metata</name>
    <dbReference type="NCBI Taxonomy" id="1033252"/>
    <lineage>
        <taxon>Eukaryota</taxon>
        <taxon>Fungi</taxon>
        <taxon>Dikarya</taxon>
        <taxon>Basidiomycota</taxon>
        <taxon>Agaricomycotina</taxon>
        <taxon>Agaricomycetes</taxon>
        <taxon>Agaricomycetidae</taxon>
        <taxon>Agaricales</taxon>
        <taxon>Marasmiineae</taxon>
        <taxon>Mycenaceae</taxon>
        <taxon>Mycena</taxon>
    </lineage>
</organism>
<protein>
    <submittedName>
        <fullName evidence="2">Uncharacterized protein</fullName>
    </submittedName>
</protein>
<evidence type="ECO:0000313" key="3">
    <source>
        <dbReference type="Proteomes" id="UP001215598"/>
    </source>
</evidence>
<dbReference type="AlphaFoldDB" id="A0AAD7NYB4"/>
<name>A0AAD7NYB4_9AGAR</name>
<accession>A0AAD7NYB4</accession>
<comment type="caution">
    <text evidence="2">The sequence shown here is derived from an EMBL/GenBank/DDBJ whole genome shotgun (WGS) entry which is preliminary data.</text>
</comment>
<feature type="region of interest" description="Disordered" evidence="1">
    <location>
        <begin position="144"/>
        <end position="167"/>
    </location>
</feature>
<feature type="compositionally biased region" description="Basic and acidic residues" evidence="1">
    <location>
        <begin position="144"/>
        <end position="160"/>
    </location>
</feature>
<keyword evidence="3" id="KW-1185">Reference proteome</keyword>
<dbReference type="EMBL" id="JARKIB010000005">
    <property type="protein sequence ID" value="KAJ7780015.1"/>
    <property type="molecule type" value="Genomic_DNA"/>
</dbReference>
<dbReference type="Proteomes" id="UP001215598">
    <property type="component" value="Unassembled WGS sequence"/>
</dbReference>
<gene>
    <name evidence="2" type="ORF">B0H16DRAFT_1448436</name>
</gene>